<evidence type="ECO:0000313" key="2">
    <source>
        <dbReference type="EMBL" id="CAG8848603.1"/>
    </source>
</evidence>
<feature type="non-terminal residue" evidence="2">
    <location>
        <position position="1"/>
    </location>
</feature>
<accession>A0ABN7X5J2</accession>
<feature type="compositionally biased region" description="Basic and acidic residues" evidence="1">
    <location>
        <begin position="44"/>
        <end position="63"/>
    </location>
</feature>
<gene>
    <name evidence="2" type="ORF">GMARGA_LOCUS39265</name>
</gene>
<comment type="caution">
    <text evidence="2">The sequence shown here is derived from an EMBL/GenBank/DDBJ whole genome shotgun (WGS) entry which is preliminary data.</text>
</comment>
<feature type="region of interest" description="Disordered" evidence="1">
    <location>
        <begin position="43"/>
        <end position="64"/>
    </location>
</feature>
<evidence type="ECO:0000313" key="3">
    <source>
        <dbReference type="Proteomes" id="UP000789901"/>
    </source>
</evidence>
<feature type="compositionally biased region" description="Low complexity" evidence="1">
    <location>
        <begin position="15"/>
        <end position="24"/>
    </location>
</feature>
<evidence type="ECO:0000256" key="1">
    <source>
        <dbReference type="SAM" id="MobiDB-lite"/>
    </source>
</evidence>
<sequence>SRDNSRRFSKTAGMESSDSGYSDSEYSDSELLVYESEDNYEEDFNNKEMELNEKEQRKNKGLREAAQGAMSLENFFKPVKKLEIKNKSHRIHEWSKSWIMTETLPVSKQGQRKYTQTLIDDENVQSSCLRFICTMGEKITAEKFQNYVQNNILLYVT</sequence>
<organism evidence="2 3">
    <name type="scientific">Gigaspora margarita</name>
    <dbReference type="NCBI Taxonomy" id="4874"/>
    <lineage>
        <taxon>Eukaryota</taxon>
        <taxon>Fungi</taxon>
        <taxon>Fungi incertae sedis</taxon>
        <taxon>Mucoromycota</taxon>
        <taxon>Glomeromycotina</taxon>
        <taxon>Glomeromycetes</taxon>
        <taxon>Diversisporales</taxon>
        <taxon>Gigasporaceae</taxon>
        <taxon>Gigaspora</taxon>
    </lineage>
</organism>
<name>A0ABN7X5J2_GIGMA</name>
<feature type="region of interest" description="Disordered" evidence="1">
    <location>
        <begin position="1"/>
        <end position="28"/>
    </location>
</feature>
<dbReference type="EMBL" id="CAJVQB010092763">
    <property type="protein sequence ID" value="CAG8848603.1"/>
    <property type="molecule type" value="Genomic_DNA"/>
</dbReference>
<reference evidence="2 3" key="1">
    <citation type="submission" date="2021-06" db="EMBL/GenBank/DDBJ databases">
        <authorList>
            <person name="Kallberg Y."/>
            <person name="Tangrot J."/>
            <person name="Rosling A."/>
        </authorList>
    </citation>
    <scope>NUCLEOTIDE SEQUENCE [LARGE SCALE GENOMIC DNA]</scope>
    <source>
        <strain evidence="2 3">120-4 pot B 10/14</strain>
    </source>
</reference>
<feature type="non-terminal residue" evidence="2">
    <location>
        <position position="157"/>
    </location>
</feature>
<dbReference type="Proteomes" id="UP000789901">
    <property type="component" value="Unassembled WGS sequence"/>
</dbReference>
<proteinExistence type="predicted"/>
<protein>
    <submittedName>
        <fullName evidence="2">42294_t:CDS:1</fullName>
    </submittedName>
</protein>
<keyword evidence="3" id="KW-1185">Reference proteome</keyword>